<feature type="region of interest" description="Disordered" evidence="6">
    <location>
        <begin position="1"/>
        <end position="38"/>
    </location>
</feature>
<dbReference type="GO" id="GO:0005886">
    <property type="term" value="C:plasma membrane"/>
    <property type="evidence" value="ECO:0007669"/>
    <property type="project" value="UniProtKB-SubCell"/>
</dbReference>
<dbReference type="PANTHER" id="PTHR33885:SF3">
    <property type="entry name" value="PHAGE SHOCK PROTEIN C"/>
    <property type="match status" value="1"/>
</dbReference>
<dbReference type="InterPro" id="IPR052027">
    <property type="entry name" value="PspC"/>
</dbReference>
<feature type="transmembrane region" description="Helical" evidence="7">
    <location>
        <begin position="255"/>
        <end position="275"/>
    </location>
</feature>
<keyword evidence="10" id="KW-1185">Reference proteome</keyword>
<evidence type="ECO:0000256" key="4">
    <source>
        <dbReference type="ARBA" id="ARBA00022989"/>
    </source>
</evidence>
<organism evidence="9 10">
    <name type="scientific">Nocardioides baekrokdamisoli</name>
    <dbReference type="NCBI Taxonomy" id="1804624"/>
    <lineage>
        <taxon>Bacteria</taxon>
        <taxon>Bacillati</taxon>
        <taxon>Actinomycetota</taxon>
        <taxon>Actinomycetes</taxon>
        <taxon>Propionibacteriales</taxon>
        <taxon>Nocardioidaceae</taxon>
        <taxon>Nocardioides</taxon>
    </lineage>
</organism>
<evidence type="ECO:0000256" key="7">
    <source>
        <dbReference type="SAM" id="Phobius"/>
    </source>
</evidence>
<proteinExistence type="predicted"/>
<dbReference type="AlphaFoldDB" id="A0A3G9ICH7"/>
<evidence type="ECO:0000313" key="10">
    <source>
        <dbReference type="Proteomes" id="UP000271573"/>
    </source>
</evidence>
<evidence type="ECO:0000313" key="9">
    <source>
        <dbReference type="EMBL" id="BBH16650.1"/>
    </source>
</evidence>
<dbReference type="OrthoDB" id="7359894at2"/>
<dbReference type="EMBL" id="AP019307">
    <property type="protein sequence ID" value="BBH16650.1"/>
    <property type="molecule type" value="Genomic_DNA"/>
</dbReference>
<keyword evidence="2" id="KW-1003">Cell membrane</keyword>
<evidence type="ECO:0000256" key="3">
    <source>
        <dbReference type="ARBA" id="ARBA00022692"/>
    </source>
</evidence>
<dbReference type="Proteomes" id="UP000271573">
    <property type="component" value="Chromosome"/>
</dbReference>
<feature type="transmembrane region" description="Helical" evidence="7">
    <location>
        <begin position="69"/>
        <end position="94"/>
    </location>
</feature>
<reference evidence="9 10" key="1">
    <citation type="submission" date="2018-11" db="EMBL/GenBank/DDBJ databases">
        <title>Complete genome sequence of Nocardioides baekrokdamisoli strain KCTC 39748.</title>
        <authorList>
            <person name="Kang S.W."/>
            <person name="Lee K.C."/>
            <person name="Kim K.K."/>
            <person name="Kim J.S."/>
            <person name="Kim D.S."/>
            <person name="Ko S.H."/>
            <person name="Yang S.H."/>
            <person name="Shin Y.K."/>
            <person name="Lee J.S."/>
        </authorList>
    </citation>
    <scope>NUCLEOTIDE SEQUENCE [LARGE SCALE GENOMIC DNA]</scope>
    <source>
        <strain evidence="9 10">KCTC 39748</strain>
    </source>
</reference>
<name>A0A3G9ICH7_9ACTN</name>
<evidence type="ECO:0000259" key="8">
    <source>
        <dbReference type="Pfam" id="PF04024"/>
    </source>
</evidence>
<gene>
    <name evidence="9" type="ORF">Back2_09370</name>
</gene>
<feature type="transmembrane region" description="Helical" evidence="7">
    <location>
        <begin position="228"/>
        <end position="248"/>
    </location>
</feature>
<keyword evidence="3 7" id="KW-0812">Transmembrane</keyword>
<dbReference type="InterPro" id="IPR007168">
    <property type="entry name" value="Phageshock_PspC_N"/>
</dbReference>
<dbReference type="Pfam" id="PF04024">
    <property type="entry name" value="PspC"/>
    <property type="match status" value="1"/>
</dbReference>
<keyword evidence="4 7" id="KW-1133">Transmembrane helix</keyword>
<accession>A0A3G9ICH7</accession>
<feature type="transmembrane region" description="Helical" evidence="7">
    <location>
        <begin position="138"/>
        <end position="154"/>
    </location>
</feature>
<evidence type="ECO:0000256" key="1">
    <source>
        <dbReference type="ARBA" id="ARBA00004162"/>
    </source>
</evidence>
<sequence length="394" mass="41328">MVAGSRIEDGWTMTTSPDDTAVPEDVAPRPADPVRDLSRLRRTTAESPYGRHIAGVAGGLARHFDIDPLVVRIALVVSMMFGVGVFVYAALWLLVPEDGKHHAPIHLDARTRTVLLWGTAAVAAVWLLGLPFGTHDWFPWPLVVIGIVVAVVTNRRERRRSWASPIANGSVSPQTNDTTVMGAAGEPTYVAPRPRRNGPVWFGFALATIAVGEGILGLMAAAGHHPNLGAYPALALAVIGAYLIVGAFWGRAGGLIALGIVAAFATVVGTAGNGVGQGKTLDITPTSAAAVMPSYSLGTGSLTVDLTQVSDQKALDGRVLDLNGTFGRIQLIVPSGTGVIFHGTVRGAGSIQTWDDEHDGPRATYDHTFPAAAGHPTITVDASIRFGAIQLRSE</sequence>
<dbReference type="KEGG" id="nbe:Back2_09370"/>
<evidence type="ECO:0000256" key="6">
    <source>
        <dbReference type="SAM" id="MobiDB-lite"/>
    </source>
</evidence>
<feature type="domain" description="Phage shock protein PspC N-terminal" evidence="8">
    <location>
        <begin position="47"/>
        <end position="97"/>
    </location>
</feature>
<protein>
    <recommendedName>
        <fullName evidence="8">Phage shock protein PspC N-terminal domain-containing protein</fullName>
    </recommendedName>
</protein>
<dbReference type="PANTHER" id="PTHR33885">
    <property type="entry name" value="PHAGE SHOCK PROTEIN C"/>
    <property type="match status" value="1"/>
</dbReference>
<feature type="transmembrane region" description="Helical" evidence="7">
    <location>
        <begin position="114"/>
        <end position="132"/>
    </location>
</feature>
<evidence type="ECO:0000256" key="2">
    <source>
        <dbReference type="ARBA" id="ARBA00022475"/>
    </source>
</evidence>
<comment type="subcellular location">
    <subcellularLocation>
        <location evidence="1">Cell membrane</location>
        <topology evidence="1">Single-pass membrane protein</topology>
    </subcellularLocation>
</comment>
<evidence type="ECO:0000256" key="5">
    <source>
        <dbReference type="ARBA" id="ARBA00023136"/>
    </source>
</evidence>
<feature type="transmembrane region" description="Helical" evidence="7">
    <location>
        <begin position="200"/>
        <end position="222"/>
    </location>
</feature>
<keyword evidence="5 7" id="KW-0472">Membrane</keyword>